<dbReference type="OrthoDB" id="4410346at2"/>
<keyword evidence="2" id="KW-1185">Reference proteome</keyword>
<dbReference type="RefSeq" id="WP_075663485.1">
    <property type="nucleotide sequence ID" value="NZ_CP009247.1"/>
</dbReference>
<evidence type="ECO:0000313" key="2">
    <source>
        <dbReference type="Proteomes" id="UP000185434"/>
    </source>
</evidence>
<dbReference type="KEGG" id="cfk:CFRA_03590"/>
<dbReference type="EMBL" id="CP009247">
    <property type="protein sequence ID" value="APT88509.1"/>
    <property type="molecule type" value="Genomic_DNA"/>
</dbReference>
<accession>A0A1L7CRR4</accession>
<name>A0A1L7CRR4_9CORY</name>
<reference evidence="1 2" key="1">
    <citation type="submission" date="2014-08" db="EMBL/GenBank/DDBJ databases">
        <title>Complete genome sequence of Corynebacterium frankenforstense ST18(T) (=DSM 45800(T)), isolated from raw cow milk.</title>
        <authorList>
            <person name="Ruckert C."/>
            <person name="Albersmeier A."/>
            <person name="Winkler A."/>
            <person name="Lipski A."/>
            <person name="Kalinowski J."/>
        </authorList>
    </citation>
    <scope>NUCLEOTIDE SEQUENCE [LARGE SCALE GENOMIC DNA]</scope>
    <source>
        <strain evidence="1 2">ST18</strain>
    </source>
</reference>
<gene>
    <name evidence="1" type="ORF">CFRA_03590</name>
</gene>
<proteinExistence type="predicted"/>
<protein>
    <recommendedName>
        <fullName evidence="3">SAF domain-containing protein</fullName>
    </recommendedName>
</protein>
<dbReference type="CDD" id="cd11614">
    <property type="entry name" value="SAF_CpaB_FlgA_like"/>
    <property type="match status" value="1"/>
</dbReference>
<dbReference type="AlphaFoldDB" id="A0A1L7CRR4"/>
<dbReference type="Proteomes" id="UP000185434">
    <property type="component" value="Chromosome"/>
</dbReference>
<evidence type="ECO:0008006" key="3">
    <source>
        <dbReference type="Google" id="ProtNLM"/>
    </source>
</evidence>
<sequence length="221" mass="22458">MRPLPPALRALATPGWRRTVLLRRVAAATLVLFALVAHLARGGEADVEVVVFTHRVPAGTTVAEGDLQLRATPPHLVPEGALTGREGLESAAGEITVTTLGAGEAATEVKLLGPAGVAALDEGPRHLVPLALADPGVAGLLRHGDEVSVLTAEDEEHGPREIARGARVVLTGGEDEEPGALLVALPPEAAAAVASAALERPLTVVLTGERAGPSPGRGPVD</sequence>
<organism evidence="1 2">
    <name type="scientific">Corynebacterium frankenforstense DSM 45800</name>
    <dbReference type="NCBI Taxonomy" id="1437875"/>
    <lineage>
        <taxon>Bacteria</taxon>
        <taxon>Bacillati</taxon>
        <taxon>Actinomycetota</taxon>
        <taxon>Actinomycetes</taxon>
        <taxon>Mycobacteriales</taxon>
        <taxon>Corynebacteriaceae</taxon>
        <taxon>Corynebacterium</taxon>
    </lineage>
</organism>
<dbReference type="STRING" id="1437875.CFRA_03590"/>
<evidence type="ECO:0000313" key="1">
    <source>
        <dbReference type="EMBL" id="APT88509.1"/>
    </source>
</evidence>